<name>A0A2P2P7C5_RHIMU</name>
<protein>
    <submittedName>
        <fullName evidence="1">Uncharacterized protein</fullName>
    </submittedName>
</protein>
<organism evidence="1">
    <name type="scientific">Rhizophora mucronata</name>
    <name type="common">Asiatic mangrove</name>
    <dbReference type="NCBI Taxonomy" id="61149"/>
    <lineage>
        <taxon>Eukaryota</taxon>
        <taxon>Viridiplantae</taxon>
        <taxon>Streptophyta</taxon>
        <taxon>Embryophyta</taxon>
        <taxon>Tracheophyta</taxon>
        <taxon>Spermatophyta</taxon>
        <taxon>Magnoliopsida</taxon>
        <taxon>eudicotyledons</taxon>
        <taxon>Gunneridae</taxon>
        <taxon>Pentapetalae</taxon>
        <taxon>rosids</taxon>
        <taxon>fabids</taxon>
        <taxon>Malpighiales</taxon>
        <taxon>Rhizophoraceae</taxon>
        <taxon>Rhizophora</taxon>
    </lineage>
</organism>
<accession>A0A2P2P7C5</accession>
<reference evidence="1" key="1">
    <citation type="submission" date="2018-02" db="EMBL/GenBank/DDBJ databases">
        <title>Rhizophora mucronata_Transcriptome.</title>
        <authorList>
            <person name="Meera S.P."/>
            <person name="Sreeshan A."/>
            <person name="Augustine A."/>
        </authorList>
    </citation>
    <scope>NUCLEOTIDE SEQUENCE</scope>
    <source>
        <tissue evidence="1">Leaf</tissue>
    </source>
</reference>
<proteinExistence type="predicted"/>
<dbReference type="AlphaFoldDB" id="A0A2P2P7C5"/>
<evidence type="ECO:0000313" key="1">
    <source>
        <dbReference type="EMBL" id="MBX50664.1"/>
    </source>
</evidence>
<dbReference type="EMBL" id="GGEC01070180">
    <property type="protein sequence ID" value="MBX50664.1"/>
    <property type="molecule type" value="Transcribed_RNA"/>
</dbReference>
<sequence length="42" mass="5049">MILMCWWRAAVGWRIQSLNLTSVRTELNNLLIVAHREFIHKK</sequence>